<organism evidence="1 2">
    <name type="scientific">Eumeta variegata</name>
    <name type="common">Bagworm moth</name>
    <name type="synonym">Eumeta japonica</name>
    <dbReference type="NCBI Taxonomy" id="151549"/>
    <lineage>
        <taxon>Eukaryota</taxon>
        <taxon>Metazoa</taxon>
        <taxon>Ecdysozoa</taxon>
        <taxon>Arthropoda</taxon>
        <taxon>Hexapoda</taxon>
        <taxon>Insecta</taxon>
        <taxon>Pterygota</taxon>
        <taxon>Neoptera</taxon>
        <taxon>Endopterygota</taxon>
        <taxon>Lepidoptera</taxon>
        <taxon>Glossata</taxon>
        <taxon>Ditrysia</taxon>
        <taxon>Tineoidea</taxon>
        <taxon>Psychidae</taxon>
        <taxon>Oiketicinae</taxon>
        <taxon>Eumeta</taxon>
    </lineage>
</organism>
<evidence type="ECO:0000313" key="2">
    <source>
        <dbReference type="Proteomes" id="UP000299102"/>
    </source>
</evidence>
<keyword evidence="2" id="KW-1185">Reference proteome</keyword>
<proteinExistence type="predicted"/>
<dbReference type="EMBL" id="BGZK01000106">
    <property type="protein sequence ID" value="GBP19301.1"/>
    <property type="molecule type" value="Genomic_DNA"/>
</dbReference>
<name>A0A4C1TYZ7_EUMVA</name>
<evidence type="ECO:0000313" key="1">
    <source>
        <dbReference type="EMBL" id="GBP19301.1"/>
    </source>
</evidence>
<protein>
    <submittedName>
        <fullName evidence="1">Uncharacterized protein</fullName>
    </submittedName>
</protein>
<accession>A0A4C1TYZ7</accession>
<dbReference type="AlphaFoldDB" id="A0A4C1TYZ7"/>
<reference evidence="1 2" key="1">
    <citation type="journal article" date="2019" name="Commun. Biol.">
        <title>The bagworm genome reveals a unique fibroin gene that provides high tensile strength.</title>
        <authorList>
            <person name="Kono N."/>
            <person name="Nakamura H."/>
            <person name="Ohtoshi R."/>
            <person name="Tomita M."/>
            <person name="Numata K."/>
            <person name="Arakawa K."/>
        </authorList>
    </citation>
    <scope>NUCLEOTIDE SEQUENCE [LARGE SCALE GENOMIC DNA]</scope>
</reference>
<comment type="caution">
    <text evidence="1">The sequence shown here is derived from an EMBL/GenBank/DDBJ whole genome shotgun (WGS) entry which is preliminary data.</text>
</comment>
<gene>
    <name evidence="1" type="ORF">EVAR_79901_1</name>
</gene>
<dbReference type="Proteomes" id="UP000299102">
    <property type="component" value="Unassembled WGS sequence"/>
</dbReference>
<sequence length="87" mass="9661">MDVPVTFYYLIAIIRAAAGGPDASDLKLRLARYQNESLTPWVGIQERRLGTKSYPVRRFKPSVQDTVSAMATTSSAIDSHWAERGGF</sequence>